<protein>
    <submittedName>
        <fullName evidence="2">Arginase/agmatinase/formimionoglutamate hydrolase, arginase family</fullName>
    </submittedName>
</protein>
<keyword evidence="2" id="KW-0378">Hydrolase</keyword>
<dbReference type="Pfam" id="PF00491">
    <property type="entry name" value="Arginase"/>
    <property type="match status" value="1"/>
</dbReference>
<dbReference type="SUPFAM" id="SSF52768">
    <property type="entry name" value="Arginase/deacetylase"/>
    <property type="match status" value="1"/>
</dbReference>
<reference evidence="2 3" key="1">
    <citation type="submission" date="2017-04" db="EMBL/GenBank/DDBJ databases">
        <authorList>
            <person name="Varghese N."/>
            <person name="Submissions S."/>
        </authorList>
    </citation>
    <scope>NUCLEOTIDE SEQUENCE [LARGE SCALE GENOMIC DNA]</scope>
    <source>
        <strain evidence="2 3">J12</strain>
    </source>
</reference>
<dbReference type="GeneID" id="43345547"/>
<dbReference type="GO" id="GO:0016787">
    <property type="term" value="F:hydrolase activity"/>
    <property type="evidence" value="ECO:0007669"/>
    <property type="project" value="UniProtKB-KW"/>
</dbReference>
<dbReference type="PANTHER" id="PTHR11358">
    <property type="entry name" value="ARGINASE/AGMATINASE"/>
    <property type="match status" value="1"/>
</dbReference>
<name>A0ABY1LZ83_9BACL</name>
<dbReference type="InterPro" id="IPR023696">
    <property type="entry name" value="Ureohydrolase_dom_sf"/>
</dbReference>
<evidence type="ECO:0000256" key="1">
    <source>
        <dbReference type="PROSITE-ProRule" id="PRU00742"/>
    </source>
</evidence>
<dbReference type="PROSITE" id="PS51409">
    <property type="entry name" value="ARGINASE_2"/>
    <property type="match status" value="1"/>
</dbReference>
<organism evidence="2 3">
    <name type="scientific">Paenibacillus barengoltzii J12</name>
    <dbReference type="NCBI Taxonomy" id="935846"/>
    <lineage>
        <taxon>Bacteria</taxon>
        <taxon>Bacillati</taxon>
        <taxon>Bacillota</taxon>
        <taxon>Bacilli</taxon>
        <taxon>Bacillales</taxon>
        <taxon>Paenibacillaceae</taxon>
        <taxon>Paenibacillus</taxon>
    </lineage>
</organism>
<dbReference type="EMBL" id="FXAE01000029">
    <property type="protein sequence ID" value="SMF39026.1"/>
    <property type="molecule type" value="Genomic_DNA"/>
</dbReference>
<dbReference type="RefSeq" id="WP_016313015.1">
    <property type="nucleotide sequence ID" value="NZ_FXAE01000029.1"/>
</dbReference>
<dbReference type="Gene3D" id="3.40.800.10">
    <property type="entry name" value="Ureohydrolase domain"/>
    <property type="match status" value="1"/>
</dbReference>
<dbReference type="Proteomes" id="UP000192939">
    <property type="component" value="Unassembled WGS sequence"/>
</dbReference>
<comment type="caution">
    <text evidence="2">The sequence shown here is derived from an EMBL/GenBank/DDBJ whole genome shotgun (WGS) entry which is preliminary data.</text>
</comment>
<keyword evidence="3" id="KW-1185">Reference proteome</keyword>
<evidence type="ECO:0000313" key="2">
    <source>
        <dbReference type="EMBL" id="SMF39026.1"/>
    </source>
</evidence>
<accession>A0ABY1LZ83</accession>
<gene>
    <name evidence="2" type="ORF">SAMN02744124_02786</name>
</gene>
<dbReference type="InterPro" id="IPR006035">
    <property type="entry name" value="Ureohydrolase"/>
</dbReference>
<proteinExistence type="inferred from homology"/>
<sequence length="259" mass="29083">MDSRTKTSGISLLNFDGTLKQQPWLRGYPGEWIDFSDLHSCQGYCSDESLRQIQFRLKSRKYKNITLIGGGNYHYVTYLLLSEIQHPFSLILFDHHTDLAFNDDVPLISCGSWVSMALQTLPLLNRVVIIGANTLNLFQASGIPDKVTVISEQEVRRLSPVDIVRAIRSVLPDGPVYISVDKDVLDPDNAVTNWDQGSMTLRQLLDVIRELKRLRPIVGEDICGELPLSPVDVLCDERVPQLKKNEIANKAIVDILLAG</sequence>
<dbReference type="PANTHER" id="PTHR11358:SF41">
    <property type="entry name" value="ARGINASE"/>
    <property type="match status" value="1"/>
</dbReference>
<comment type="similarity">
    <text evidence="1">Belongs to the arginase family.</text>
</comment>
<evidence type="ECO:0000313" key="3">
    <source>
        <dbReference type="Proteomes" id="UP000192939"/>
    </source>
</evidence>